<gene>
    <name evidence="16" type="ORF">C8N34_107201</name>
</gene>
<keyword evidence="6" id="KW-0406">Ion transport</keyword>
<evidence type="ECO:0000256" key="7">
    <source>
        <dbReference type="ARBA" id="ARBA00023077"/>
    </source>
</evidence>
<dbReference type="InterPro" id="IPR000531">
    <property type="entry name" value="Beta-barrel_TonB"/>
</dbReference>
<keyword evidence="5 13" id="KW-0732">Signal</keyword>
<feature type="region of interest" description="Disordered" evidence="12">
    <location>
        <begin position="189"/>
        <end position="212"/>
    </location>
</feature>
<keyword evidence="9 10" id="KW-0998">Cell outer membrane</keyword>
<evidence type="ECO:0000259" key="15">
    <source>
        <dbReference type="Pfam" id="PF07715"/>
    </source>
</evidence>
<feature type="signal peptide" evidence="13">
    <location>
        <begin position="1"/>
        <end position="25"/>
    </location>
</feature>
<feature type="chain" id="PRO_5015661035" evidence="13">
    <location>
        <begin position="26"/>
        <end position="628"/>
    </location>
</feature>
<keyword evidence="4 10" id="KW-0812">Transmembrane</keyword>
<evidence type="ECO:0000256" key="8">
    <source>
        <dbReference type="ARBA" id="ARBA00023136"/>
    </source>
</evidence>
<dbReference type="AlphaFoldDB" id="A0A2T6B0L2"/>
<dbReference type="GO" id="GO:0015344">
    <property type="term" value="F:siderophore uptake transmembrane transporter activity"/>
    <property type="evidence" value="ECO:0007669"/>
    <property type="project" value="TreeGrafter"/>
</dbReference>
<proteinExistence type="inferred from homology"/>
<dbReference type="OrthoDB" id="9760333at2"/>
<evidence type="ECO:0000256" key="3">
    <source>
        <dbReference type="ARBA" id="ARBA00022452"/>
    </source>
</evidence>
<evidence type="ECO:0000256" key="4">
    <source>
        <dbReference type="ARBA" id="ARBA00022692"/>
    </source>
</evidence>
<dbReference type="InterPro" id="IPR037066">
    <property type="entry name" value="Plug_dom_sf"/>
</dbReference>
<evidence type="ECO:0000256" key="11">
    <source>
        <dbReference type="RuleBase" id="RU003357"/>
    </source>
</evidence>
<feature type="compositionally biased region" description="Basic and acidic residues" evidence="12">
    <location>
        <begin position="191"/>
        <end position="212"/>
    </location>
</feature>
<evidence type="ECO:0000256" key="1">
    <source>
        <dbReference type="ARBA" id="ARBA00004571"/>
    </source>
</evidence>
<evidence type="ECO:0000256" key="6">
    <source>
        <dbReference type="ARBA" id="ARBA00023065"/>
    </source>
</evidence>
<feature type="domain" description="TonB-dependent receptor plug" evidence="15">
    <location>
        <begin position="50"/>
        <end position="148"/>
    </location>
</feature>
<evidence type="ECO:0000313" key="16">
    <source>
        <dbReference type="EMBL" id="PTX49553.1"/>
    </source>
</evidence>
<keyword evidence="8 10" id="KW-0472">Membrane</keyword>
<feature type="domain" description="TonB-dependent receptor-like beta-barrel" evidence="14">
    <location>
        <begin position="177"/>
        <end position="602"/>
    </location>
</feature>
<keyword evidence="2 10" id="KW-0813">Transport</keyword>
<comment type="similarity">
    <text evidence="10 11">Belongs to the TonB-dependent receptor family.</text>
</comment>
<dbReference type="EMBL" id="QBKP01000007">
    <property type="protein sequence ID" value="PTX49553.1"/>
    <property type="molecule type" value="Genomic_DNA"/>
</dbReference>
<dbReference type="RefSeq" id="WP_108129171.1">
    <property type="nucleotide sequence ID" value="NZ_QBKP01000007.1"/>
</dbReference>
<dbReference type="Pfam" id="PF07715">
    <property type="entry name" value="Plug"/>
    <property type="match status" value="1"/>
</dbReference>
<protein>
    <submittedName>
        <fullName evidence="16">Vitamin B12 transporter</fullName>
    </submittedName>
</protein>
<dbReference type="InterPro" id="IPR036942">
    <property type="entry name" value="Beta-barrel_TonB_sf"/>
</dbReference>
<dbReference type="InterPro" id="IPR012910">
    <property type="entry name" value="Plug_dom"/>
</dbReference>
<dbReference type="GO" id="GO:0044718">
    <property type="term" value="P:siderophore transmembrane transport"/>
    <property type="evidence" value="ECO:0007669"/>
    <property type="project" value="TreeGrafter"/>
</dbReference>
<evidence type="ECO:0000256" key="12">
    <source>
        <dbReference type="SAM" id="MobiDB-lite"/>
    </source>
</evidence>
<dbReference type="PROSITE" id="PS52016">
    <property type="entry name" value="TONB_DEPENDENT_REC_3"/>
    <property type="match status" value="1"/>
</dbReference>
<evidence type="ECO:0000256" key="10">
    <source>
        <dbReference type="PROSITE-ProRule" id="PRU01360"/>
    </source>
</evidence>
<dbReference type="PANTHER" id="PTHR30069:SF53">
    <property type="entry name" value="COLICIN I RECEPTOR-RELATED"/>
    <property type="match status" value="1"/>
</dbReference>
<sequence length="628" mass="68147">MGSKRVSYLGLLATTCLLVPGAAVAQEVTEMDEIIISGGLTGIAANAYGRSVTVLDGAEIADRGIATVQDALRALPGVSVTGSGSTYTQVRIRGGEASHTLVLIDGIEASAGSDEYVFTGLEAADIDRIEVLRGPQSASYGSNASTGVINIITKKGDEGTHYGGRIEFGNGTAASAFLSQRSARGGLKLSLSDRDDKGYDQSGDGGEKDGIRRRTLNLSGDWQATEDLTLGFTLRRSKERYDYDSENWAATDADSYVVDDPAPYSNRDEQTGALWAEFSMLDGRMTHRLEWQNTLFRQSFNGGPTTRGETGKLKYRLSYALDGQAVEDASHLLNLLAEKEDDESSAAPGYKRGMTSVALEYRGFLDNGLDIQAGIRRDNNKTFEDFTSWNIGLSWRVPDTGLRVHASAGRASVNPSYYELYADDSYTLGNPRLAPERNTGFDLGIETEVLGGRGLIDITYFNEKLEDEITYAYGAAPDGSGRATYVNQSGKSPRQGIELSGRLQATDTLSLGMNYTYLDAKNPDGSVEILRPRHELGLSGTWQTFGGRGSVTADIRYAAGNYSTEYWGAFATRKTPVWTTVNVAARYDLTDSVQLTGRVTNLFDRKNVETWGYATPGRTAWLGLEAKW</sequence>
<dbReference type="InterPro" id="IPR039426">
    <property type="entry name" value="TonB-dep_rcpt-like"/>
</dbReference>
<evidence type="ECO:0000313" key="17">
    <source>
        <dbReference type="Proteomes" id="UP000244224"/>
    </source>
</evidence>
<accession>A0A2T6B0L2</accession>
<name>A0A2T6B0L2_9RHOB</name>
<comment type="caution">
    <text evidence="16">The sequence shown here is derived from an EMBL/GenBank/DDBJ whole genome shotgun (WGS) entry which is preliminary data.</text>
</comment>
<dbReference type="CDD" id="cd01347">
    <property type="entry name" value="ligand_gated_channel"/>
    <property type="match status" value="1"/>
</dbReference>
<dbReference type="Gene3D" id="2.170.130.10">
    <property type="entry name" value="TonB-dependent receptor, plug domain"/>
    <property type="match status" value="1"/>
</dbReference>
<evidence type="ECO:0000256" key="2">
    <source>
        <dbReference type="ARBA" id="ARBA00022448"/>
    </source>
</evidence>
<organism evidence="16 17">
    <name type="scientific">Gemmobacter caeni</name>
    <dbReference type="NCBI Taxonomy" id="589035"/>
    <lineage>
        <taxon>Bacteria</taxon>
        <taxon>Pseudomonadati</taxon>
        <taxon>Pseudomonadota</taxon>
        <taxon>Alphaproteobacteria</taxon>
        <taxon>Rhodobacterales</taxon>
        <taxon>Paracoccaceae</taxon>
        <taxon>Gemmobacter</taxon>
    </lineage>
</organism>
<dbReference type="GO" id="GO:0009279">
    <property type="term" value="C:cell outer membrane"/>
    <property type="evidence" value="ECO:0007669"/>
    <property type="project" value="UniProtKB-SubCell"/>
</dbReference>
<dbReference type="PANTHER" id="PTHR30069">
    <property type="entry name" value="TONB-DEPENDENT OUTER MEMBRANE RECEPTOR"/>
    <property type="match status" value="1"/>
</dbReference>
<dbReference type="SUPFAM" id="SSF56935">
    <property type="entry name" value="Porins"/>
    <property type="match status" value="1"/>
</dbReference>
<evidence type="ECO:0000259" key="14">
    <source>
        <dbReference type="Pfam" id="PF00593"/>
    </source>
</evidence>
<evidence type="ECO:0000256" key="9">
    <source>
        <dbReference type="ARBA" id="ARBA00023237"/>
    </source>
</evidence>
<reference evidence="16 17" key="1">
    <citation type="submission" date="2018-04" db="EMBL/GenBank/DDBJ databases">
        <title>Genomic Encyclopedia of Archaeal and Bacterial Type Strains, Phase II (KMG-II): from individual species to whole genera.</title>
        <authorList>
            <person name="Goeker M."/>
        </authorList>
    </citation>
    <scope>NUCLEOTIDE SEQUENCE [LARGE SCALE GENOMIC DNA]</scope>
    <source>
        <strain evidence="16 17">DSM 21823</strain>
    </source>
</reference>
<dbReference type="Pfam" id="PF00593">
    <property type="entry name" value="TonB_dep_Rec_b-barrel"/>
    <property type="match status" value="1"/>
</dbReference>
<comment type="subcellular location">
    <subcellularLocation>
        <location evidence="1 10">Cell outer membrane</location>
        <topology evidence="1 10">Multi-pass membrane protein</topology>
    </subcellularLocation>
</comment>
<dbReference type="Gene3D" id="2.40.170.20">
    <property type="entry name" value="TonB-dependent receptor, beta-barrel domain"/>
    <property type="match status" value="1"/>
</dbReference>
<dbReference type="Proteomes" id="UP000244224">
    <property type="component" value="Unassembled WGS sequence"/>
</dbReference>
<keyword evidence="3 10" id="KW-1134">Transmembrane beta strand</keyword>
<keyword evidence="17" id="KW-1185">Reference proteome</keyword>
<keyword evidence="7 11" id="KW-0798">TonB box</keyword>
<evidence type="ECO:0000256" key="5">
    <source>
        <dbReference type="ARBA" id="ARBA00022729"/>
    </source>
</evidence>
<evidence type="ECO:0000256" key="13">
    <source>
        <dbReference type="SAM" id="SignalP"/>
    </source>
</evidence>